<dbReference type="Pfam" id="PF07736">
    <property type="entry name" value="CM_1"/>
    <property type="match status" value="1"/>
</dbReference>
<dbReference type="GO" id="GO:0036431">
    <property type="term" value="F:dCMP kinase activity"/>
    <property type="evidence" value="ECO:0007669"/>
    <property type="project" value="InterPro"/>
</dbReference>
<comment type="similarity">
    <text evidence="1 8">Belongs to the cytidylate kinase family. Type 1 subfamily.</text>
</comment>
<reference evidence="11" key="1">
    <citation type="journal article" date="2021" name="PeerJ">
        <title>Extensive microbial diversity within the chicken gut microbiome revealed by metagenomics and culture.</title>
        <authorList>
            <person name="Gilroy R."/>
            <person name="Ravi A."/>
            <person name="Getino M."/>
            <person name="Pursley I."/>
            <person name="Horton D.L."/>
            <person name="Alikhan N.F."/>
            <person name="Baker D."/>
            <person name="Gharbi K."/>
            <person name="Hall N."/>
            <person name="Watson M."/>
            <person name="Adriaenssens E.M."/>
            <person name="Foster-Nyarko E."/>
            <person name="Jarju S."/>
            <person name="Secka A."/>
            <person name="Antonio M."/>
            <person name="Oren A."/>
            <person name="Chaudhuri R.R."/>
            <person name="La Ragione R."/>
            <person name="Hildebrand F."/>
            <person name="Pallen M.J."/>
        </authorList>
    </citation>
    <scope>NUCLEOTIDE SEQUENCE</scope>
    <source>
        <strain evidence="11">CHK187-5294</strain>
    </source>
</reference>
<dbReference type="Gene3D" id="3.40.50.300">
    <property type="entry name" value="P-loop containing nucleotide triphosphate hydrolases"/>
    <property type="match status" value="1"/>
</dbReference>
<dbReference type="NCBIfam" id="TIGR01796">
    <property type="entry name" value="CM_mono_aroH"/>
    <property type="match status" value="1"/>
</dbReference>
<dbReference type="GO" id="GO:0009073">
    <property type="term" value="P:aromatic amino acid family biosynthetic process"/>
    <property type="evidence" value="ECO:0007669"/>
    <property type="project" value="UniProtKB-UniRule"/>
</dbReference>
<dbReference type="PANTHER" id="PTHR21164:SF0">
    <property type="entry name" value="CHORISMATE MUTASE AROH"/>
    <property type="match status" value="1"/>
</dbReference>
<dbReference type="GO" id="GO:0005737">
    <property type="term" value="C:cytoplasm"/>
    <property type="evidence" value="ECO:0007669"/>
    <property type="project" value="UniProtKB-SubCell"/>
</dbReference>
<dbReference type="Gene3D" id="3.30.1330.40">
    <property type="entry name" value="RutC-like"/>
    <property type="match status" value="1"/>
</dbReference>
<dbReference type="GO" id="GO:0006220">
    <property type="term" value="P:pyrimidine nucleotide metabolic process"/>
    <property type="evidence" value="ECO:0007669"/>
    <property type="project" value="UniProtKB-UniRule"/>
</dbReference>
<dbReference type="GO" id="GO:0008652">
    <property type="term" value="P:amino acid biosynthetic process"/>
    <property type="evidence" value="ECO:0007669"/>
    <property type="project" value="UniProtKB-UniRule"/>
</dbReference>
<comment type="catalytic activity">
    <reaction evidence="6 8">
        <text>dCMP + ATP = dCDP + ADP</text>
        <dbReference type="Rhea" id="RHEA:25094"/>
        <dbReference type="ChEBI" id="CHEBI:30616"/>
        <dbReference type="ChEBI" id="CHEBI:57566"/>
        <dbReference type="ChEBI" id="CHEBI:58593"/>
        <dbReference type="ChEBI" id="CHEBI:456216"/>
        <dbReference type="EC" id="2.7.4.25"/>
    </reaction>
</comment>
<feature type="domain" description="Cytidylate kinase" evidence="10">
    <location>
        <begin position="118"/>
        <end position="330"/>
    </location>
</feature>
<evidence type="ECO:0000256" key="7">
    <source>
        <dbReference type="ARBA" id="ARBA00048478"/>
    </source>
</evidence>
<dbReference type="GO" id="GO:0005524">
    <property type="term" value="F:ATP binding"/>
    <property type="evidence" value="ECO:0007669"/>
    <property type="project" value="UniProtKB-UniRule"/>
</dbReference>
<organism evidence="11 12">
    <name type="scientific">Candidatus Borkfalkia avistercoris</name>
    <dbReference type="NCBI Taxonomy" id="2838504"/>
    <lineage>
        <taxon>Bacteria</taxon>
        <taxon>Bacillati</taxon>
        <taxon>Bacillota</taxon>
        <taxon>Clostridia</taxon>
        <taxon>Christensenellales</taxon>
        <taxon>Christensenellaceae</taxon>
        <taxon>Candidatus Borkfalkia</taxon>
    </lineage>
</organism>
<dbReference type="NCBIfam" id="TIGR00017">
    <property type="entry name" value="cmk"/>
    <property type="match status" value="1"/>
</dbReference>
<name>A0A9D2CZA6_9FIRM</name>
<evidence type="ECO:0000256" key="2">
    <source>
        <dbReference type="ARBA" id="ARBA00022679"/>
    </source>
</evidence>
<dbReference type="InterPro" id="IPR011994">
    <property type="entry name" value="Cytidylate_kinase_dom"/>
</dbReference>
<feature type="binding site" evidence="8">
    <location>
        <begin position="122"/>
        <end position="130"/>
    </location>
    <ligand>
        <name>ATP</name>
        <dbReference type="ChEBI" id="CHEBI:30616"/>
    </ligand>
</feature>
<protein>
    <recommendedName>
        <fullName evidence="8">Cytidylate kinase</fullName>
        <shortName evidence="8">CK</shortName>
        <ecNumber evidence="8">2.7.4.25</ecNumber>
    </recommendedName>
    <alternativeName>
        <fullName evidence="8">Cytidine monophosphate kinase</fullName>
        <shortName evidence="8">CMP kinase</shortName>
    </alternativeName>
</protein>
<dbReference type="CDD" id="cd02185">
    <property type="entry name" value="AroH"/>
    <property type="match status" value="1"/>
</dbReference>
<gene>
    <name evidence="8 11" type="primary">cmk</name>
    <name evidence="11" type="ORF">H9727_04995</name>
</gene>
<keyword evidence="9" id="KW-0028">Amino-acid biosynthesis</keyword>
<evidence type="ECO:0000256" key="4">
    <source>
        <dbReference type="ARBA" id="ARBA00022777"/>
    </source>
</evidence>
<dbReference type="AlphaFoldDB" id="A0A9D2CZA6"/>
<dbReference type="Proteomes" id="UP000824132">
    <property type="component" value="Unassembled WGS sequence"/>
</dbReference>
<dbReference type="InterPro" id="IPR003136">
    <property type="entry name" value="Cytidylate_kin"/>
</dbReference>
<dbReference type="EC" id="2.7.4.25" evidence="8"/>
<evidence type="ECO:0000313" key="11">
    <source>
        <dbReference type="EMBL" id="HIZ03625.1"/>
    </source>
</evidence>
<keyword evidence="9" id="KW-0413">Isomerase</keyword>
<keyword evidence="4 8" id="KW-0418">Kinase</keyword>
<dbReference type="GO" id="GO:0046417">
    <property type="term" value="P:chorismate metabolic process"/>
    <property type="evidence" value="ECO:0007669"/>
    <property type="project" value="TreeGrafter"/>
</dbReference>
<evidence type="ECO:0000259" key="10">
    <source>
        <dbReference type="Pfam" id="PF02224"/>
    </source>
</evidence>
<keyword evidence="9" id="KW-0057">Aromatic amino acid biosynthesis</keyword>
<evidence type="ECO:0000256" key="1">
    <source>
        <dbReference type="ARBA" id="ARBA00009427"/>
    </source>
</evidence>
<keyword evidence="3 8" id="KW-0547">Nucleotide-binding</keyword>
<comment type="catalytic activity">
    <reaction evidence="9">
        <text>chorismate = prephenate</text>
        <dbReference type="Rhea" id="RHEA:13897"/>
        <dbReference type="ChEBI" id="CHEBI:29748"/>
        <dbReference type="ChEBI" id="CHEBI:29934"/>
        <dbReference type="EC" id="5.4.99.5"/>
    </reaction>
</comment>
<proteinExistence type="inferred from homology"/>
<dbReference type="CDD" id="cd02020">
    <property type="entry name" value="CMPK"/>
    <property type="match status" value="1"/>
</dbReference>
<reference evidence="11" key="2">
    <citation type="submission" date="2021-04" db="EMBL/GenBank/DDBJ databases">
        <authorList>
            <person name="Gilroy R."/>
        </authorList>
    </citation>
    <scope>NUCLEOTIDE SEQUENCE</scope>
    <source>
        <strain evidence="11">CHK187-5294</strain>
    </source>
</reference>
<keyword evidence="8" id="KW-0963">Cytoplasm</keyword>
<dbReference type="EMBL" id="DXCL01000026">
    <property type="protein sequence ID" value="HIZ03625.1"/>
    <property type="molecule type" value="Genomic_DNA"/>
</dbReference>
<dbReference type="InterPro" id="IPR027417">
    <property type="entry name" value="P-loop_NTPase"/>
</dbReference>
<dbReference type="PROSITE" id="PS51167">
    <property type="entry name" value="CHORISMATE_MUT_1"/>
    <property type="match status" value="1"/>
</dbReference>
<dbReference type="InterPro" id="IPR008243">
    <property type="entry name" value="Chorismate_mutase_AroH"/>
</dbReference>
<evidence type="ECO:0000256" key="6">
    <source>
        <dbReference type="ARBA" id="ARBA00047615"/>
    </source>
</evidence>
<keyword evidence="2 8" id="KW-0808">Transferase</keyword>
<evidence type="ECO:0000256" key="9">
    <source>
        <dbReference type="PROSITE-ProRule" id="PRU00514"/>
    </source>
</evidence>
<dbReference type="InterPro" id="IPR035959">
    <property type="entry name" value="RutC-like_sf"/>
</dbReference>
<evidence type="ECO:0000256" key="8">
    <source>
        <dbReference type="HAMAP-Rule" id="MF_00238"/>
    </source>
</evidence>
<comment type="caution">
    <text evidence="11">The sequence shown here is derived from an EMBL/GenBank/DDBJ whole genome shotgun (WGS) entry which is preliminary data.</text>
</comment>
<keyword evidence="5 8" id="KW-0067">ATP-binding</keyword>
<dbReference type="SUPFAM" id="SSF55298">
    <property type="entry name" value="YjgF-like"/>
    <property type="match status" value="1"/>
</dbReference>
<evidence type="ECO:0000256" key="5">
    <source>
        <dbReference type="ARBA" id="ARBA00022840"/>
    </source>
</evidence>
<comment type="subcellular location">
    <subcellularLocation>
        <location evidence="8">Cytoplasm</location>
    </subcellularLocation>
</comment>
<dbReference type="HAMAP" id="MF_00238">
    <property type="entry name" value="Cytidyl_kinase_type1"/>
    <property type="match status" value="1"/>
</dbReference>
<evidence type="ECO:0000256" key="3">
    <source>
        <dbReference type="ARBA" id="ARBA00022741"/>
    </source>
</evidence>
<dbReference type="Pfam" id="PF02224">
    <property type="entry name" value="Cytidylate_kin"/>
    <property type="match status" value="1"/>
</dbReference>
<dbReference type="PANTHER" id="PTHR21164">
    <property type="entry name" value="CHORISMATE MUTASE"/>
    <property type="match status" value="1"/>
</dbReference>
<evidence type="ECO:0000313" key="12">
    <source>
        <dbReference type="Proteomes" id="UP000824132"/>
    </source>
</evidence>
<dbReference type="SUPFAM" id="SSF52540">
    <property type="entry name" value="P-loop containing nucleoside triphosphate hydrolases"/>
    <property type="match status" value="1"/>
</dbReference>
<comment type="catalytic activity">
    <reaction evidence="7 8">
        <text>CMP + ATP = CDP + ADP</text>
        <dbReference type="Rhea" id="RHEA:11600"/>
        <dbReference type="ChEBI" id="CHEBI:30616"/>
        <dbReference type="ChEBI" id="CHEBI:58069"/>
        <dbReference type="ChEBI" id="CHEBI:60377"/>
        <dbReference type="ChEBI" id="CHEBI:456216"/>
        <dbReference type="EC" id="2.7.4.25"/>
    </reaction>
</comment>
<dbReference type="GO" id="GO:0004106">
    <property type="term" value="F:chorismate mutase activity"/>
    <property type="evidence" value="ECO:0007669"/>
    <property type="project" value="UniProtKB-UniRule"/>
</dbReference>
<accession>A0A9D2CZA6</accession>
<sequence length="333" mass="36409">MRAIRGATTIGSDCAEEIRAAVAELLNEIKARNALSVADILCILLSNTSDIVSFYPAKAAREAGFSSCALYSSAEPEIAGALPLCIRVLVFAEGDGAPKHVYLRGAANLRKDLKKYSVALDGPSGSGKSTVAKLLAKDLHILYLDTGAMYRACALKAIETECPFDEPSVRALAEKIDLKIVYEGGAQRTWLDGKDVSEDIRRPEVSMAASKISAFSCIREKMVEMQRQIAAEQSCVLDGRDIGTAVLPDAEFKFFVTADSATRAQRRGKELAEKGYDVDLKKLQEEIEERDRNDSTRAHSPLKRAEDAVLVDTSRMTIEEVVAYIKNKIQEKV</sequence>